<dbReference type="KEGG" id="pfer:IRI77_33220"/>
<proteinExistence type="predicted"/>
<dbReference type="PANTHER" id="PTHR12526">
    <property type="entry name" value="GLYCOSYLTRANSFERASE"/>
    <property type="match status" value="1"/>
</dbReference>
<name>A0A7S7SKB0_PALFE</name>
<keyword evidence="1" id="KW-0328">Glycosyltransferase</keyword>
<dbReference type="InterPro" id="IPR028098">
    <property type="entry name" value="Glyco_trans_4-like_N"/>
</dbReference>
<reference evidence="4 5" key="1">
    <citation type="submission" date="2020-10" db="EMBL/GenBank/DDBJ databases">
        <title>Complete genome sequence of Paludibaculum fermentans P105T, a facultatively anaerobic acidobacterium capable of dissimilatory Fe(III) reduction.</title>
        <authorList>
            <person name="Dedysh S.N."/>
            <person name="Beletsky A.V."/>
            <person name="Kulichevskaya I.S."/>
            <person name="Mardanov A.V."/>
            <person name="Ravin N.V."/>
        </authorList>
    </citation>
    <scope>NUCLEOTIDE SEQUENCE [LARGE SCALE GENOMIC DNA]</scope>
    <source>
        <strain evidence="4 5">P105</strain>
    </source>
</reference>
<keyword evidence="5" id="KW-1185">Reference proteome</keyword>
<protein>
    <submittedName>
        <fullName evidence="4">Glycosyltransferase</fullName>
    </submittedName>
</protein>
<dbReference type="CDD" id="cd03801">
    <property type="entry name" value="GT4_PimA-like"/>
    <property type="match status" value="1"/>
</dbReference>
<dbReference type="GO" id="GO:0016757">
    <property type="term" value="F:glycosyltransferase activity"/>
    <property type="evidence" value="ECO:0007669"/>
    <property type="project" value="UniProtKB-KW"/>
</dbReference>
<evidence type="ECO:0000256" key="1">
    <source>
        <dbReference type="ARBA" id="ARBA00022676"/>
    </source>
</evidence>
<feature type="domain" description="Glycosyltransferase subfamily 4-like N-terminal" evidence="3">
    <location>
        <begin position="78"/>
        <end position="199"/>
    </location>
</feature>
<dbReference type="PANTHER" id="PTHR12526:SF510">
    <property type="entry name" value="D-INOSITOL 3-PHOSPHATE GLYCOSYLTRANSFERASE"/>
    <property type="match status" value="1"/>
</dbReference>
<dbReference type="Pfam" id="PF13579">
    <property type="entry name" value="Glyco_trans_4_4"/>
    <property type="match status" value="1"/>
</dbReference>
<keyword evidence="2 4" id="KW-0808">Transferase</keyword>
<dbReference type="AlphaFoldDB" id="A0A7S7SKB0"/>
<dbReference type="EMBL" id="CP063849">
    <property type="protein sequence ID" value="QOY87563.1"/>
    <property type="molecule type" value="Genomic_DNA"/>
</dbReference>
<dbReference type="Gene3D" id="3.40.50.2000">
    <property type="entry name" value="Glycogen Phosphorylase B"/>
    <property type="match status" value="2"/>
</dbReference>
<dbReference type="Proteomes" id="UP000593892">
    <property type="component" value="Chromosome"/>
</dbReference>
<accession>A0A7S7SKB0</accession>
<evidence type="ECO:0000256" key="2">
    <source>
        <dbReference type="ARBA" id="ARBA00022679"/>
    </source>
</evidence>
<dbReference type="Pfam" id="PF13692">
    <property type="entry name" value="Glyco_trans_1_4"/>
    <property type="match status" value="1"/>
</dbReference>
<evidence type="ECO:0000259" key="3">
    <source>
        <dbReference type="Pfam" id="PF13579"/>
    </source>
</evidence>
<dbReference type="SUPFAM" id="SSF53756">
    <property type="entry name" value="UDP-Glycosyltransferase/glycogen phosphorylase"/>
    <property type="match status" value="1"/>
</dbReference>
<evidence type="ECO:0000313" key="5">
    <source>
        <dbReference type="Proteomes" id="UP000593892"/>
    </source>
</evidence>
<gene>
    <name evidence="4" type="ORF">IRI77_33220</name>
</gene>
<evidence type="ECO:0000313" key="4">
    <source>
        <dbReference type="EMBL" id="QOY87563.1"/>
    </source>
</evidence>
<organism evidence="4 5">
    <name type="scientific">Paludibaculum fermentans</name>
    <dbReference type="NCBI Taxonomy" id="1473598"/>
    <lineage>
        <taxon>Bacteria</taxon>
        <taxon>Pseudomonadati</taxon>
        <taxon>Acidobacteriota</taxon>
        <taxon>Terriglobia</taxon>
        <taxon>Bryobacterales</taxon>
        <taxon>Bryobacteraceae</taxon>
        <taxon>Paludibaculum</taxon>
    </lineage>
</organism>
<sequence>MRIVVCCTLPAYPPIGGAPLRIWGTIQWLQKFAETGVFSLAGSGPPPPGIAESAWCGIGSPARMETSSDWMRRPNGVPSDGYYDERAVEAFRHFVLGFKPDAIVLETIWLHRYYDAIRDAGIPLILNSHNVEIDVARQVEAIETSGPLRLQRRILSERIRRVEEALVRAAEQIWLCSQEDGEIMRREYGITTPMHHVPNAVNPAEYQVACARPAEIAPNSWPVLLFPALYHYYPNVNAAHFLIHELLPRLGPQYPDIRLLLPGANPPPALVAEAKDPRVSVPGVVPEMLPYLRQSSVLAVPLKHGGGTRFKIIEAFAARLPVVSSLKGAEGLGAIPGRHYLRAETAEEFEAAVRQVLDHPARAAELVEEGARFAQQLWEEAGAAMRASIGAFHVS</sequence>